<comment type="caution">
    <text evidence="1">The sequence shown here is derived from an EMBL/GenBank/DDBJ whole genome shotgun (WGS) entry which is preliminary data.</text>
</comment>
<accession>A0A8H5GEC5</accession>
<evidence type="ECO:0000313" key="1">
    <source>
        <dbReference type="EMBL" id="KAF5363329.1"/>
    </source>
</evidence>
<reference evidence="1 2" key="1">
    <citation type="journal article" date="2020" name="ISME J.">
        <title>Uncovering the hidden diversity of litter-decomposition mechanisms in mushroom-forming fungi.</title>
        <authorList>
            <person name="Floudas D."/>
            <person name="Bentzer J."/>
            <person name="Ahren D."/>
            <person name="Johansson T."/>
            <person name="Persson P."/>
            <person name="Tunlid A."/>
        </authorList>
    </citation>
    <scope>NUCLEOTIDE SEQUENCE [LARGE SCALE GENOMIC DNA]</scope>
    <source>
        <strain evidence="1 2">CBS 146.42</strain>
    </source>
</reference>
<dbReference type="OrthoDB" id="3016366at2759"/>
<protein>
    <submittedName>
        <fullName evidence="1">Uncharacterized protein</fullName>
    </submittedName>
</protein>
<dbReference type="InterPro" id="IPR046670">
    <property type="entry name" value="DUF6540"/>
</dbReference>
<sequence>MLHNEVYVALTATEIPGLLHWLIYVVNDAESGWKIHASSKGSDTFYFSKEEWHCVDDDTAVAFIKVGQIDEGLNIDHLAEYVKDIPMTVVPESQVNDETRFSCRVFVKEAIRLLNKAGAFVQCPDFKALANEVEERAIVVAKDQDPKNLPLFLTSEVASPLPVSGSKE</sequence>
<proteinExistence type="predicted"/>
<keyword evidence="2" id="KW-1185">Reference proteome</keyword>
<organism evidence="1 2">
    <name type="scientific">Leucocoprinus leucothites</name>
    <dbReference type="NCBI Taxonomy" id="201217"/>
    <lineage>
        <taxon>Eukaryota</taxon>
        <taxon>Fungi</taxon>
        <taxon>Dikarya</taxon>
        <taxon>Basidiomycota</taxon>
        <taxon>Agaricomycotina</taxon>
        <taxon>Agaricomycetes</taxon>
        <taxon>Agaricomycetidae</taxon>
        <taxon>Agaricales</taxon>
        <taxon>Agaricineae</taxon>
        <taxon>Agaricaceae</taxon>
        <taxon>Leucocoprinus</taxon>
    </lineage>
</organism>
<evidence type="ECO:0000313" key="2">
    <source>
        <dbReference type="Proteomes" id="UP000559027"/>
    </source>
</evidence>
<gene>
    <name evidence="1" type="ORF">D9756_000077</name>
</gene>
<dbReference type="EMBL" id="JAACJO010000001">
    <property type="protein sequence ID" value="KAF5363329.1"/>
    <property type="molecule type" value="Genomic_DNA"/>
</dbReference>
<dbReference type="Pfam" id="PF20174">
    <property type="entry name" value="DUF6540"/>
    <property type="match status" value="1"/>
</dbReference>
<dbReference type="Proteomes" id="UP000559027">
    <property type="component" value="Unassembled WGS sequence"/>
</dbReference>
<name>A0A8H5GEC5_9AGAR</name>
<dbReference type="AlphaFoldDB" id="A0A8H5GEC5"/>